<evidence type="ECO:0000256" key="19">
    <source>
        <dbReference type="ARBA" id="ARBA00078924"/>
    </source>
</evidence>
<comment type="similarity">
    <text evidence="4">Belongs to the class-II aminoacyl-tRNA synthetase family.</text>
</comment>
<dbReference type="FunFam" id="3.30.930.10:FF:000158">
    <property type="entry name" value="Glycyl-tRNA synthetase"/>
    <property type="match status" value="1"/>
</dbReference>
<dbReference type="SUPFAM" id="SSF55681">
    <property type="entry name" value="Class II aaRS and biotin synthetases"/>
    <property type="match status" value="1"/>
</dbReference>
<comment type="catalytic activity">
    <reaction evidence="18">
        <text>tRNA(Gly) + glycine + ATP = glycyl-tRNA(Gly) + AMP + diphosphate</text>
        <dbReference type="Rhea" id="RHEA:16013"/>
        <dbReference type="Rhea" id="RHEA-COMP:9664"/>
        <dbReference type="Rhea" id="RHEA-COMP:9683"/>
        <dbReference type="ChEBI" id="CHEBI:30616"/>
        <dbReference type="ChEBI" id="CHEBI:33019"/>
        <dbReference type="ChEBI" id="CHEBI:57305"/>
        <dbReference type="ChEBI" id="CHEBI:78442"/>
        <dbReference type="ChEBI" id="CHEBI:78522"/>
        <dbReference type="ChEBI" id="CHEBI:456215"/>
        <dbReference type="EC" id="6.1.1.14"/>
    </reaction>
    <physiologicalReaction direction="left-to-right" evidence="18">
        <dbReference type="Rhea" id="RHEA:16014"/>
    </physiologicalReaction>
</comment>
<keyword evidence="25" id="KW-1185">Reference proteome</keyword>
<dbReference type="SMART" id="SM00991">
    <property type="entry name" value="WHEP-TRS"/>
    <property type="match status" value="1"/>
</dbReference>
<comment type="catalytic activity">
    <reaction evidence="17">
        <text>2 ATP + H(+) = P(1),P(4)-bis(5'-adenosyl) tetraphosphate + diphosphate</text>
        <dbReference type="Rhea" id="RHEA:34935"/>
        <dbReference type="ChEBI" id="CHEBI:15378"/>
        <dbReference type="ChEBI" id="CHEBI:30616"/>
        <dbReference type="ChEBI" id="CHEBI:33019"/>
        <dbReference type="ChEBI" id="CHEBI:58141"/>
    </reaction>
    <physiologicalReaction direction="left-to-right" evidence="17">
        <dbReference type="Rhea" id="RHEA:34936"/>
    </physiologicalReaction>
</comment>
<dbReference type="Pfam" id="PF25504">
    <property type="entry name" value="HEAT_5MP1_2"/>
    <property type="match status" value="1"/>
</dbReference>
<dbReference type="InterPro" id="IPR036621">
    <property type="entry name" value="Anticodon-bd_dom_sf"/>
</dbReference>
<keyword evidence="12" id="KW-0067">ATP-binding</keyword>
<feature type="domain" description="Aminoacyl-transfer RNA synthetases class-II family profile" evidence="21">
    <location>
        <begin position="805"/>
        <end position="1223"/>
    </location>
</feature>
<dbReference type="InterPro" id="IPR016024">
    <property type="entry name" value="ARM-type_fold"/>
</dbReference>
<dbReference type="PROSITE" id="PS50862">
    <property type="entry name" value="AA_TRNA_LIGASE_II"/>
    <property type="match status" value="1"/>
</dbReference>
<dbReference type="InterPro" id="IPR045864">
    <property type="entry name" value="aa-tRNA-synth_II/BPL/LPL"/>
</dbReference>
<comment type="subcellular location">
    <subcellularLocation>
        <location evidence="1">Cell projection</location>
        <location evidence="1">Axon</location>
    </subcellularLocation>
    <subcellularLocation>
        <location evidence="2">Cytoplasm</location>
    </subcellularLocation>
</comment>
<evidence type="ECO:0000259" key="21">
    <source>
        <dbReference type="PROSITE" id="PS50862"/>
    </source>
</evidence>
<dbReference type="GO" id="GO:0005524">
    <property type="term" value="F:ATP binding"/>
    <property type="evidence" value="ECO:0007669"/>
    <property type="project" value="UniProtKB-KW"/>
</dbReference>
<keyword evidence="8" id="KW-0963">Cytoplasm</keyword>
<evidence type="ECO:0000256" key="9">
    <source>
        <dbReference type="ARBA" id="ARBA00022598"/>
    </source>
</evidence>
<dbReference type="CDD" id="cd00935">
    <property type="entry name" value="GlyRS_RNA"/>
    <property type="match status" value="1"/>
</dbReference>
<evidence type="ECO:0000256" key="18">
    <source>
        <dbReference type="ARBA" id="ARBA00049523"/>
    </source>
</evidence>
<dbReference type="PROSITE" id="PS51185">
    <property type="entry name" value="WHEP_TRS_2"/>
    <property type="match status" value="1"/>
</dbReference>
<dbReference type="NCBIfam" id="TIGR00389">
    <property type="entry name" value="glyS_dimeric"/>
    <property type="match status" value="1"/>
</dbReference>
<comment type="subunit">
    <text evidence="5">Homodimer.</text>
</comment>
<dbReference type="SUPFAM" id="SSF47060">
    <property type="entry name" value="S15/NS1 RNA-binding domain"/>
    <property type="match status" value="1"/>
</dbReference>
<dbReference type="CDD" id="cd00774">
    <property type="entry name" value="GlyRS-like_core"/>
    <property type="match status" value="1"/>
</dbReference>
<evidence type="ECO:0000256" key="14">
    <source>
        <dbReference type="ARBA" id="ARBA00023146"/>
    </source>
</evidence>
<evidence type="ECO:0000313" key="25">
    <source>
        <dbReference type="Proteomes" id="UP000494165"/>
    </source>
</evidence>
<dbReference type="InterPro" id="IPR003307">
    <property type="entry name" value="W2_domain"/>
</dbReference>
<dbReference type="InterPro" id="IPR057397">
    <property type="entry name" value="HEAT_5MP1_2"/>
</dbReference>
<dbReference type="SMART" id="SM00515">
    <property type="entry name" value="eIF5C"/>
    <property type="match status" value="1"/>
</dbReference>
<dbReference type="Gene3D" id="1.10.287.10">
    <property type="entry name" value="S15/NS1, RNA-binding"/>
    <property type="match status" value="1"/>
</dbReference>
<evidence type="ECO:0000256" key="15">
    <source>
        <dbReference type="ARBA" id="ARBA00023273"/>
    </source>
</evidence>
<gene>
    <name evidence="24" type="ORF">CLODIP_2_CD14362</name>
</gene>
<dbReference type="PROSITE" id="PS00762">
    <property type="entry name" value="WHEP_TRS_1"/>
    <property type="match status" value="1"/>
</dbReference>
<comment type="caution">
    <text evidence="24">The sequence shown here is derived from an EMBL/GenBank/DDBJ whole genome shotgun (WGS) entry which is preliminary data.</text>
</comment>
<evidence type="ECO:0000256" key="1">
    <source>
        <dbReference type="ARBA" id="ARBA00004489"/>
    </source>
</evidence>
<dbReference type="Gene3D" id="3.30.720.200">
    <property type="match status" value="1"/>
</dbReference>
<evidence type="ECO:0000256" key="5">
    <source>
        <dbReference type="ARBA" id="ARBA00011738"/>
    </source>
</evidence>
<dbReference type="FunFam" id="3.40.50.800:FF:000004">
    <property type="entry name" value="Glycine--tRNA ligase 2"/>
    <property type="match status" value="1"/>
</dbReference>
<sequence>MGHEPAGTVSPQPSCDSTYLNLALKEDHFLWQPEVPSHVARNPRNCMSQKTEKPVLSGQRIKTRKRDEKEKYDPAGFRDAVLVGLNKAGNDLEAIYKFLDTAGSKLDYRRYGEALFDILIAGGLLVPGGSIQLEGDKVCKWGSCIFDASEDMDTMHSYEQVFVKLMRRYKYLEKMFLDEMNKILVYLKGFSESQRIKLARMTALWMVNGSVPPSTLLVMINEHQVKDGLALDFLLEVFVTWKNEKGLPSLMMALKKGGLEGRLMEFFPLNKRGEENFKAVYDEKGLSEVVKLHRAQASQEAKRDLQVQLEDLLSEGRPIKDVVAEIKESATKSDIPDSDVISLIWSSVMAQAEWNKKEELVGEQALKHLKIYAPLFAAFTTTAKAELCLMLRVQEYCYGNMNFMKVFSKIIMLFYRTDVLSEEAILRWYKETHSGKGKMMFLDQMKKFIEWLQNAEEEFSKITALTNTDDACQYSGRKDHLIPPHHKNKVLQSPRQRSLPVQLKHTFSLALVAGQSSSTKENRIERPANLALRKSCFCSKPASQPAWGSKKKNRSVKLNFPLSIMSDPKIEEILAPFRASVKEQGDIVRSLKESGAPELDVKKAVAELKLRKKKLEDKELALAPAAATFDRAKMEDLLKRRFFYDQSFAIYGGITGQFDFGPMGCAFKTNVLNLWRKFFVLEEQMLEVDCSILTPEPVLKASGHVDRFADLMVKDLKSGECFRLDHLIKAHLEKVAADKKTSAETKADCEDIVVKLDGMTKDEMNGVLQKFNIKSPLTGNDLTEPIEFNLMFGTQIGPSGLIKGFLRPETAQGIFVNFKRLLEFNQGHLPFAAAQIGNSFRNEISPRSGLIRVREFTMAEIEHFCDPNNKSHPKFENVADTKMLFYSACCQMDGKPAEHHTIGDAVKTGLVANETLGYFMARIHLFLVKVGVDNAKLRFRQHMGNEMAHYACDCWDAECLTSYGWIECVGCADRSAYDLTQHTKATGVKLVAEKKLKEPVVVDVVEPIINQGVVGKTFKKDAKKIVEALNGLEPNDLQQLEEVLGSSGEYELNIDGNSFKLTKGMVSIKKGQKTVHTAEVVPNVIEPSFGVGRVMYSVFEHNFRMREGDEQRTYFSLPPPVAPIKCSVLPLSNKPEFNVFVRKLSQELTSFDVSNRVDDSSGSIGRRYARTDEIAIPFGITIDFDSLKEPHSATLRDRDSMSQVRIPLDELPKVVSDLSYERITWAAVADKYPKFEQQDATKEA</sequence>
<dbReference type="EMBL" id="CADEPI010000009">
    <property type="protein sequence ID" value="CAB3362589.1"/>
    <property type="molecule type" value="Genomic_DNA"/>
</dbReference>
<reference evidence="24 25" key="1">
    <citation type="submission" date="2020-04" db="EMBL/GenBank/DDBJ databases">
        <authorList>
            <person name="Alioto T."/>
            <person name="Alioto T."/>
            <person name="Gomez Garrido J."/>
        </authorList>
    </citation>
    <scope>NUCLEOTIDE SEQUENCE [LARGE SCALE GENOMIC DNA]</scope>
</reference>
<dbReference type="EC" id="6.1.1.14" evidence="6"/>
<dbReference type="AlphaFoldDB" id="A0A8S1CAR4"/>
<evidence type="ECO:0000256" key="3">
    <source>
        <dbReference type="ARBA" id="ARBA00008151"/>
    </source>
</evidence>
<dbReference type="Gene3D" id="3.40.50.800">
    <property type="entry name" value="Anticodon-binding domain"/>
    <property type="match status" value="1"/>
</dbReference>
<dbReference type="InterPro" id="IPR043510">
    <property type="entry name" value="W2_5MP1/2"/>
</dbReference>
<dbReference type="PRINTS" id="PR01043">
    <property type="entry name" value="TRNASYNTHGLY"/>
</dbReference>
<dbReference type="InterPro" id="IPR009068">
    <property type="entry name" value="uS15_NS1_RNA-bd_sf"/>
</dbReference>
<dbReference type="Proteomes" id="UP000494165">
    <property type="component" value="Unassembled WGS sequence"/>
</dbReference>
<dbReference type="InterPro" id="IPR027031">
    <property type="entry name" value="Gly-tRNA_synthase/POLG2"/>
</dbReference>
<keyword evidence="14" id="KW-0030">Aminoacyl-tRNA synthetase</keyword>
<dbReference type="Gene3D" id="1.25.40.180">
    <property type="match status" value="1"/>
</dbReference>
<keyword evidence="15" id="KW-0966">Cell projection</keyword>
<evidence type="ECO:0000256" key="7">
    <source>
        <dbReference type="ARBA" id="ARBA00019404"/>
    </source>
</evidence>
<dbReference type="GO" id="GO:0030424">
    <property type="term" value="C:axon"/>
    <property type="evidence" value="ECO:0007669"/>
    <property type="project" value="UniProtKB-SubCell"/>
</dbReference>
<dbReference type="Gene3D" id="3.30.40.230">
    <property type="match status" value="1"/>
</dbReference>
<dbReference type="GO" id="GO:0006417">
    <property type="term" value="P:regulation of translation"/>
    <property type="evidence" value="ECO:0007669"/>
    <property type="project" value="UniProtKB-ARBA"/>
</dbReference>
<name>A0A8S1CAR4_9INSE</name>
<keyword evidence="9" id="KW-0436">Ligase</keyword>
<protein>
    <recommendedName>
        <fullName evidence="7">Glycine--tRNA ligase</fullName>
        <ecNumber evidence="6">6.1.1.14</ecNumber>
    </recommendedName>
    <alternativeName>
        <fullName evidence="16">Diadenosine tetraphosphate synthetase</fullName>
    </alternativeName>
    <alternativeName>
        <fullName evidence="19">Glycyl-tRNA synthetase</fullName>
    </alternativeName>
</protein>
<dbReference type="PANTHER" id="PTHR10745:SF0">
    <property type="entry name" value="GLYCINE--TRNA LIGASE"/>
    <property type="match status" value="1"/>
</dbReference>
<feature type="domain" description="WHEP-TRS" evidence="22">
    <location>
        <begin position="573"/>
        <end position="629"/>
    </location>
</feature>
<evidence type="ECO:0000259" key="22">
    <source>
        <dbReference type="PROSITE" id="PS51185"/>
    </source>
</evidence>
<dbReference type="PROSITE" id="PS51363">
    <property type="entry name" value="W2"/>
    <property type="match status" value="1"/>
</dbReference>
<dbReference type="GO" id="GO:0016740">
    <property type="term" value="F:transferase activity"/>
    <property type="evidence" value="ECO:0007669"/>
    <property type="project" value="UniProtKB-KW"/>
</dbReference>
<dbReference type="GO" id="GO:0070150">
    <property type="term" value="P:mitochondrial glycyl-tRNA aminoacylation"/>
    <property type="evidence" value="ECO:0007669"/>
    <property type="project" value="TreeGrafter"/>
</dbReference>
<keyword evidence="10" id="KW-0808">Transferase</keyword>
<evidence type="ECO:0000256" key="12">
    <source>
        <dbReference type="ARBA" id="ARBA00022840"/>
    </source>
</evidence>
<evidence type="ECO:0000256" key="4">
    <source>
        <dbReference type="ARBA" id="ARBA00008226"/>
    </source>
</evidence>
<dbReference type="FunFam" id="1.25.40.180:FF:000006">
    <property type="entry name" value="Basic leucine zipper and W2 domain-containing protein 1"/>
    <property type="match status" value="1"/>
</dbReference>
<evidence type="ECO:0000256" key="20">
    <source>
        <dbReference type="SAM" id="MobiDB-lite"/>
    </source>
</evidence>
<dbReference type="InterPro" id="IPR002315">
    <property type="entry name" value="tRNA-synt_gly"/>
</dbReference>
<dbReference type="InterPro" id="IPR000738">
    <property type="entry name" value="WHEP-TRS_dom"/>
</dbReference>
<dbReference type="GO" id="GO:0004820">
    <property type="term" value="F:glycine-tRNA ligase activity"/>
    <property type="evidence" value="ECO:0007669"/>
    <property type="project" value="UniProtKB-EC"/>
</dbReference>
<dbReference type="NCBIfam" id="NF003211">
    <property type="entry name" value="PRK04173.1"/>
    <property type="match status" value="1"/>
</dbReference>
<dbReference type="GO" id="GO:0005739">
    <property type="term" value="C:mitochondrion"/>
    <property type="evidence" value="ECO:0007669"/>
    <property type="project" value="TreeGrafter"/>
</dbReference>
<proteinExistence type="inferred from homology"/>
<dbReference type="Pfam" id="PF02020">
    <property type="entry name" value="W2"/>
    <property type="match status" value="1"/>
</dbReference>
<evidence type="ECO:0000256" key="17">
    <source>
        <dbReference type="ARBA" id="ARBA00048436"/>
    </source>
</evidence>
<keyword evidence="11" id="KW-0547">Nucleotide-binding</keyword>
<dbReference type="CDD" id="cd11560">
    <property type="entry name" value="W2_eIF5C_like"/>
    <property type="match status" value="1"/>
</dbReference>
<dbReference type="InterPro" id="IPR033731">
    <property type="entry name" value="GlyRS-like_core"/>
</dbReference>
<evidence type="ECO:0000256" key="13">
    <source>
        <dbReference type="ARBA" id="ARBA00022917"/>
    </source>
</evidence>
<dbReference type="InterPro" id="IPR002314">
    <property type="entry name" value="aa-tRNA-synt_IIb"/>
</dbReference>
<feature type="domain" description="W2" evidence="23">
    <location>
        <begin position="291"/>
        <end position="462"/>
    </location>
</feature>
<dbReference type="Pfam" id="PF00587">
    <property type="entry name" value="tRNA-synt_2b"/>
    <property type="match status" value="1"/>
</dbReference>
<feature type="region of interest" description="Disordered" evidence="20">
    <location>
        <begin position="40"/>
        <end position="69"/>
    </location>
</feature>
<dbReference type="SUPFAM" id="SSF52954">
    <property type="entry name" value="Class II aaRS ABD-related"/>
    <property type="match status" value="1"/>
</dbReference>
<dbReference type="Gene3D" id="3.30.930.10">
    <property type="entry name" value="Bira Bifunctional Protein, Domain 2"/>
    <property type="match status" value="1"/>
</dbReference>
<comment type="similarity">
    <text evidence="3">Belongs to the BZW family.</text>
</comment>
<accession>A0A8S1CAR4</accession>
<organism evidence="24 25">
    <name type="scientific">Cloeon dipterum</name>
    <dbReference type="NCBI Taxonomy" id="197152"/>
    <lineage>
        <taxon>Eukaryota</taxon>
        <taxon>Metazoa</taxon>
        <taxon>Ecdysozoa</taxon>
        <taxon>Arthropoda</taxon>
        <taxon>Hexapoda</taxon>
        <taxon>Insecta</taxon>
        <taxon>Pterygota</taxon>
        <taxon>Palaeoptera</taxon>
        <taxon>Ephemeroptera</taxon>
        <taxon>Pisciforma</taxon>
        <taxon>Baetidae</taxon>
        <taxon>Cloeon</taxon>
    </lineage>
</organism>
<dbReference type="SUPFAM" id="SSF48371">
    <property type="entry name" value="ARM repeat"/>
    <property type="match status" value="1"/>
</dbReference>
<dbReference type="FunFam" id="3.30.720.200:FF:000001">
    <property type="entry name" value="Glycine--tRNA ligase 2"/>
    <property type="match status" value="1"/>
</dbReference>
<keyword evidence="13" id="KW-0648">Protein biosynthesis</keyword>
<evidence type="ECO:0000259" key="23">
    <source>
        <dbReference type="PROSITE" id="PS51363"/>
    </source>
</evidence>
<evidence type="ECO:0000313" key="24">
    <source>
        <dbReference type="EMBL" id="CAB3362589.1"/>
    </source>
</evidence>
<evidence type="ECO:0000256" key="16">
    <source>
        <dbReference type="ARBA" id="ARBA00030057"/>
    </source>
</evidence>
<dbReference type="Pfam" id="PF00458">
    <property type="entry name" value="WHEP-TRS"/>
    <property type="match status" value="1"/>
</dbReference>
<dbReference type="Pfam" id="PF03129">
    <property type="entry name" value="HGTP_anticodon"/>
    <property type="match status" value="1"/>
</dbReference>
<evidence type="ECO:0000256" key="6">
    <source>
        <dbReference type="ARBA" id="ARBA00012829"/>
    </source>
</evidence>
<dbReference type="InterPro" id="IPR004154">
    <property type="entry name" value="Anticodon-bd"/>
</dbReference>
<evidence type="ECO:0000256" key="2">
    <source>
        <dbReference type="ARBA" id="ARBA00004496"/>
    </source>
</evidence>
<dbReference type="OrthoDB" id="57698at2759"/>
<evidence type="ECO:0000256" key="11">
    <source>
        <dbReference type="ARBA" id="ARBA00022741"/>
    </source>
</evidence>
<dbReference type="FunFam" id="3.30.930.10:FF:000010">
    <property type="entry name" value="Glycyl-tRNA synthetase 1"/>
    <property type="match status" value="1"/>
</dbReference>
<evidence type="ECO:0000256" key="10">
    <source>
        <dbReference type="ARBA" id="ARBA00022679"/>
    </source>
</evidence>
<dbReference type="FunFam" id="3.30.40.230:FF:000001">
    <property type="entry name" value="Glycine--tRNA ligase"/>
    <property type="match status" value="1"/>
</dbReference>
<dbReference type="CDD" id="cd00858">
    <property type="entry name" value="GlyRS_anticodon"/>
    <property type="match status" value="1"/>
</dbReference>
<dbReference type="InterPro" id="IPR006195">
    <property type="entry name" value="aa-tRNA-synth_II"/>
</dbReference>
<dbReference type="PANTHER" id="PTHR10745">
    <property type="entry name" value="GLYCYL-TRNA SYNTHETASE/DNA POLYMERASE SUBUNIT GAMMA-2"/>
    <property type="match status" value="1"/>
</dbReference>
<evidence type="ECO:0000256" key="8">
    <source>
        <dbReference type="ARBA" id="ARBA00022490"/>
    </source>
</evidence>